<dbReference type="EMBL" id="LDZF01000053">
    <property type="protein sequence ID" value="KMK07626.1"/>
    <property type="molecule type" value="Genomic_DNA"/>
</dbReference>
<dbReference type="STRING" id="61647.LG71_19660"/>
<dbReference type="InterPro" id="IPR036388">
    <property type="entry name" value="WH-like_DNA-bd_sf"/>
</dbReference>
<dbReference type="RefSeq" id="WP_048281152.1">
    <property type="nucleotide sequence ID" value="NZ_LDZF01000053.1"/>
</dbReference>
<feature type="domain" description="HTH deoR-type" evidence="3">
    <location>
        <begin position="24"/>
        <end position="62"/>
    </location>
</feature>
<proteinExistence type="predicted"/>
<dbReference type="InterPro" id="IPR024684">
    <property type="entry name" value="Tscrpt_act_PerC/SfV_Orf40"/>
</dbReference>
<keyword evidence="2" id="KW-0804">Transcription</keyword>
<evidence type="ECO:0000256" key="1">
    <source>
        <dbReference type="ARBA" id="ARBA00023015"/>
    </source>
</evidence>
<evidence type="ECO:0000259" key="3">
    <source>
        <dbReference type="Pfam" id="PF08220"/>
    </source>
</evidence>
<protein>
    <recommendedName>
        <fullName evidence="3">HTH deoR-type domain-containing protein</fullName>
    </recommendedName>
</protein>
<dbReference type="InterPro" id="IPR001034">
    <property type="entry name" value="DeoR_HTH"/>
</dbReference>
<dbReference type="AlphaFoldDB" id="A0A0J5KJ14"/>
<dbReference type="Pfam" id="PF06069">
    <property type="entry name" value="PerC"/>
    <property type="match status" value="1"/>
</dbReference>
<dbReference type="SUPFAM" id="SSF46785">
    <property type="entry name" value="Winged helix' DNA-binding domain"/>
    <property type="match status" value="1"/>
</dbReference>
<dbReference type="InterPro" id="IPR036390">
    <property type="entry name" value="WH_DNA-bd_sf"/>
</dbReference>
<keyword evidence="5" id="KW-1185">Reference proteome</keyword>
<evidence type="ECO:0000313" key="5">
    <source>
        <dbReference type="Proteomes" id="UP000036196"/>
    </source>
</evidence>
<dbReference type="PATRIC" id="fig|61647.15.peg.4541"/>
<evidence type="ECO:0000256" key="2">
    <source>
        <dbReference type="ARBA" id="ARBA00023163"/>
    </source>
</evidence>
<gene>
    <name evidence="4" type="ORF">ABW06_25210</name>
</gene>
<dbReference type="GO" id="GO:0003700">
    <property type="term" value="F:DNA-binding transcription factor activity"/>
    <property type="evidence" value="ECO:0007669"/>
    <property type="project" value="InterPro"/>
</dbReference>
<dbReference type="Proteomes" id="UP000036196">
    <property type="component" value="Unassembled WGS sequence"/>
</dbReference>
<dbReference type="eggNOG" id="ENOG5032YMS">
    <property type="taxonomic scope" value="Bacteria"/>
</dbReference>
<evidence type="ECO:0000313" key="4">
    <source>
        <dbReference type="EMBL" id="KMK07626.1"/>
    </source>
</evidence>
<comment type="caution">
    <text evidence="4">The sequence shown here is derived from an EMBL/GenBank/DDBJ whole genome shotgun (WGS) entry which is preliminary data.</text>
</comment>
<sequence length="143" mass="16027">MTNTVKINQIDRVAIAVLHMPGCVIRDICEALDVSASTACNFLRSLTRKGIITRKHNGTQYVYTAAEGACIPDVVLPFMLEKPKDPEKLQAVEALAQELELKGLWRRAATQYTSALNMACNSNEMLRLCQRRDACYRRAARRA</sequence>
<keyword evidence="1" id="KW-0805">Transcription regulation</keyword>
<organism evidence="4 5">
    <name type="scientific">Pluralibacter gergoviae</name>
    <name type="common">Enterobacter gergoviae</name>
    <dbReference type="NCBI Taxonomy" id="61647"/>
    <lineage>
        <taxon>Bacteria</taxon>
        <taxon>Pseudomonadati</taxon>
        <taxon>Pseudomonadota</taxon>
        <taxon>Gammaproteobacteria</taxon>
        <taxon>Enterobacterales</taxon>
        <taxon>Enterobacteriaceae</taxon>
        <taxon>Pluralibacter</taxon>
    </lineage>
</organism>
<dbReference type="Pfam" id="PF08220">
    <property type="entry name" value="HTH_DeoR"/>
    <property type="match status" value="1"/>
</dbReference>
<dbReference type="Gene3D" id="1.10.10.10">
    <property type="entry name" value="Winged helix-like DNA-binding domain superfamily/Winged helix DNA-binding domain"/>
    <property type="match status" value="1"/>
</dbReference>
<name>A0A0J5KJ14_PLUGE</name>
<accession>A0A0J5KJ14</accession>
<reference evidence="4 5" key="1">
    <citation type="submission" date="2015-05" db="EMBL/GenBank/DDBJ databases">
        <title>Genome sequences of Pluralibacter gergoviae.</title>
        <authorList>
            <person name="Greninger A.L."/>
            <person name="Miller S."/>
        </authorList>
    </citation>
    <scope>NUCLEOTIDE SEQUENCE [LARGE SCALE GENOMIC DNA]</scope>
    <source>
        <strain evidence="4 5">JS81F13</strain>
    </source>
</reference>